<name>A0A833V881_9POAL</name>
<proteinExistence type="predicted"/>
<accession>A0A833V881</accession>
<gene>
    <name evidence="2" type="ORF">FCM35_KLT06892</name>
</gene>
<evidence type="ECO:0000313" key="3">
    <source>
        <dbReference type="Proteomes" id="UP000623129"/>
    </source>
</evidence>
<evidence type="ECO:0000313" key="2">
    <source>
        <dbReference type="EMBL" id="KAF3328286.1"/>
    </source>
</evidence>
<dbReference type="PANTHER" id="PTHR33882:SF11">
    <property type="entry name" value="RPM1-INTERACTING PROTEIN 4 (RIN4) FAMILY PROTEIN"/>
    <property type="match status" value="1"/>
</dbReference>
<dbReference type="PANTHER" id="PTHR33882">
    <property type="entry name" value="PATHOGENIC TYPE III EFFECTOR AVIRULENCE FACTOR AVR AVRRPT-CLEAVAGE: CLEAVAGE SITE PROTEIN"/>
    <property type="match status" value="1"/>
</dbReference>
<dbReference type="AlphaFoldDB" id="A0A833V881"/>
<keyword evidence="3" id="KW-1185">Reference proteome</keyword>
<evidence type="ECO:0000259" key="1">
    <source>
        <dbReference type="Pfam" id="PF05627"/>
    </source>
</evidence>
<comment type="caution">
    <text evidence="2">The sequence shown here is derived from an EMBL/GenBank/DDBJ whole genome shotgun (WGS) entry which is preliminary data.</text>
</comment>
<dbReference type="InterPro" id="IPR008700">
    <property type="entry name" value="TypeIII_avirulence_cleave"/>
</dbReference>
<dbReference type="Pfam" id="PF05627">
    <property type="entry name" value="AvrRpt-cleavage"/>
    <property type="match status" value="1"/>
</dbReference>
<dbReference type="EMBL" id="SWLB01000016">
    <property type="protein sequence ID" value="KAF3328286.1"/>
    <property type="molecule type" value="Genomic_DNA"/>
</dbReference>
<dbReference type="Proteomes" id="UP000623129">
    <property type="component" value="Unassembled WGS sequence"/>
</dbReference>
<organism evidence="2 3">
    <name type="scientific">Carex littledalei</name>
    <dbReference type="NCBI Taxonomy" id="544730"/>
    <lineage>
        <taxon>Eukaryota</taxon>
        <taxon>Viridiplantae</taxon>
        <taxon>Streptophyta</taxon>
        <taxon>Embryophyta</taxon>
        <taxon>Tracheophyta</taxon>
        <taxon>Spermatophyta</taxon>
        <taxon>Magnoliopsida</taxon>
        <taxon>Liliopsida</taxon>
        <taxon>Poales</taxon>
        <taxon>Cyperaceae</taxon>
        <taxon>Cyperoideae</taxon>
        <taxon>Cariceae</taxon>
        <taxon>Carex</taxon>
        <taxon>Carex subgen. Euthyceras</taxon>
    </lineage>
</organism>
<reference evidence="2" key="1">
    <citation type="submission" date="2020-01" db="EMBL/GenBank/DDBJ databases">
        <title>Genome sequence of Kobresia littledalei, the first chromosome-level genome in the family Cyperaceae.</title>
        <authorList>
            <person name="Qu G."/>
        </authorList>
    </citation>
    <scope>NUCLEOTIDE SEQUENCE</scope>
    <source>
        <strain evidence="2">C.B.Clarke</strain>
        <tissue evidence="2">Leaf</tissue>
    </source>
</reference>
<protein>
    <submittedName>
        <fullName evidence="2">Cleavage site for pathogenic type III effector avirulence factor Avr</fullName>
    </submittedName>
</protein>
<sequence>MAVPKFGGWDKKLGMPDYSMVFSRARANRKHQKSGARPTSFGNESNLLTYRHYDDHDDEPIKFKKKKKLLRYLCCIMV</sequence>
<dbReference type="OrthoDB" id="1885368at2759"/>
<feature type="domain" description="RIN4 pathogenic type III effector avirulence factor Avr cleavage site" evidence="1">
    <location>
        <begin position="2"/>
        <end position="30"/>
    </location>
</feature>